<reference evidence="2 3" key="1">
    <citation type="submission" date="2020-05" db="EMBL/GenBank/DDBJ databases">
        <title>Flexivirga sp. ID2601S isolated from air conditioner.</title>
        <authorList>
            <person name="Kim D.H."/>
        </authorList>
    </citation>
    <scope>NUCLEOTIDE SEQUENCE [LARGE SCALE GENOMIC DNA]</scope>
    <source>
        <strain evidence="2 3">ID2601S</strain>
    </source>
</reference>
<dbReference type="Proteomes" id="UP000557772">
    <property type="component" value="Unassembled WGS sequence"/>
</dbReference>
<dbReference type="EMBL" id="JABENB010000001">
    <property type="protein sequence ID" value="NNG38819.1"/>
    <property type="molecule type" value="Genomic_DNA"/>
</dbReference>
<evidence type="ECO:0000313" key="2">
    <source>
        <dbReference type="EMBL" id="NNG38819.1"/>
    </source>
</evidence>
<keyword evidence="1" id="KW-0812">Transmembrane</keyword>
<protein>
    <submittedName>
        <fullName evidence="2">Uncharacterized protein</fullName>
    </submittedName>
</protein>
<keyword evidence="1" id="KW-1133">Transmembrane helix</keyword>
<comment type="caution">
    <text evidence="2">The sequence shown here is derived from an EMBL/GenBank/DDBJ whole genome shotgun (WGS) entry which is preliminary data.</text>
</comment>
<sequence>MRWCAACETDAEVRGGRCVLCGEPASGPDTARRATPAARPVARRGPSGVVIVLAIAAAFVTMAFVSVLAAVAFQQPSSRPTIQVTDYVPASEIGLPPGADSAPAARP</sequence>
<evidence type="ECO:0000313" key="3">
    <source>
        <dbReference type="Proteomes" id="UP000557772"/>
    </source>
</evidence>
<proteinExistence type="predicted"/>
<dbReference type="AlphaFoldDB" id="A0A849AEF6"/>
<keyword evidence="3" id="KW-1185">Reference proteome</keyword>
<evidence type="ECO:0000256" key="1">
    <source>
        <dbReference type="SAM" id="Phobius"/>
    </source>
</evidence>
<accession>A0A849AEF6</accession>
<feature type="transmembrane region" description="Helical" evidence="1">
    <location>
        <begin position="49"/>
        <end position="73"/>
    </location>
</feature>
<keyword evidence="1" id="KW-0472">Membrane</keyword>
<dbReference type="RefSeq" id="WP_171153007.1">
    <property type="nucleotide sequence ID" value="NZ_JABENB010000001.1"/>
</dbReference>
<name>A0A849AEF6_9MICO</name>
<organism evidence="2 3">
    <name type="scientific">Flexivirga aerilata</name>
    <dbReference type="NCBI Taxonomy" id="1656889"/>
    <lineage>
        <taxon>Bacteria</taxon>
        <taxon>Bacillati</taxon>
        <taxon>Actinomycetota</taxon>
        <taxon>Actinomycetes</taxon>
        <taxon>Micrococcales</taxon>
        <taxon>Dermacoccaceae</taxon>
        <taxon>Flexivirga</taxon>
    </lineage>
</organism>
<gene>
    <name evidence="2" type="ORF">HJ588_05960</name>
</gene>